<dbReference type="PROSITE" id="PS50181">
    <property type="entry name" value="FBOX"/>
    <property type="match status" value="1"/>
</dbReference>
<evidence type="ECO:0000259" key="1">
    <source>
        <dbReference type="PROSITE" id="PS50181"/>
    </source>
</evidence>
<proteinExistence type="predicted"/>
<dbReference type="Pfam" id="PF12937">
    <property type="entry name" value="F-box-like"/>
    <property type="match status" value="1"/>
</dbReference>
<dbReference type="SUPFAM" id="SSF81383">
    <property type="entry name" value="F-box domain"/>
    <property type="match status" value="1"/>
</dbReference>
<dbReference type="EMBL" id="JARKIF010000012">
    <property type="protein sequence ID" value="KAJ7625649.1"/>
    <property type="molecule type" value="Genomic_DNA"/>
</dbReference>
<feature type="domain" description="F-box" evidence="1">
    <location>
        <begin position="24"/>
        <end position="79"/>
    </location>
</feature>
<protein>
    <recommendedName>
        <fullName evidence="1">F-box domain-containing protein</fullName>
    </recommendedName>
</protein>
<feature type="non-terminal residue" evidence="2">
    <location>
        <position position="1"/>
    </location>
</feature>
<dbReference type="InterPro" id="IPR036047">
    <property type="entry name" value="F-box-like_dom_sf"/>
</dbReference>
<dbReference type="InterPro" id="IPR001810">
    <property type="entry name" value="F-box_dom"/>
</dbReference>
<dbReference type="AlphaFoldDB" id="A0AAD7FLD1"/>
<dbReference type="Proteomes" id="UP001221142">
    <property type="component" value="Unassembled WGS sequence"/>
</dbReference>
<gene>
    <name evidence="2" type="ORF">FB45DRAFT_70155</name>
</gene>
<name>A0AAD7FLD1_9AGAR</name>
<dbReference type="PANTHER" id="PTHR38926:SF5">
    <property type="entry name" value="F-BOX AND LEUCINE-RICH REPEAT PROTEIN 6"/>
    <property type="match status" value="1"/>
</dbReference>
<reference evidence="2" key="1">
    <citation type="submission" date="2023-03" db="EMBL/GenBank/DDBJ databases">
        <title>Massive genome expansion in bonnet fungi (Mycena s.s.) driven by repeated elements and novel gene families across ecological guilds.</title>
        <authorList>
            <consortium name="Lawrence Berkeley National Laboratory"/>
            <person name="Harder C.B."/>
            <person name="Miyauchi S."/>
            <person name="Viragh M."/>
            <person name="Kuo A."/>
            <person name="Thoen E."/>
            <person name="Andreopoulos B."/>
            <person name="Lu D."/>
            <person name="Skrede I."/>
            <person name="Drula E."/>
            <person name="Henrissat B."/>
            <person name="Morin E."/>
            <person name="Kohler A."/>
            <person name="Barry K."/>
            <person name="LaButti K."/>
            <person name="Morin E."/>
            <person name="Salamov A."/>
            <person name="Lipzen A."/>
            <person name="Mereny Z."/>
            <person name="Hegedus B."/>
            <person name="Baldrian P."/>
            <person name="Stursova M."/>
            <person name="Weitz H."/>
            <person name="Taylor A."/>
            <person name="Grigoriev I.V."/>
            <person name="Nagy L.G."/>
            <person name="Martin F."/>
            <person name="Kauserud H."/>
        </authorList>
    </citation>
    <scope>NUCLEOTIDE SEQUENCE</scope>
    <source>
        <strain evidence="2">9284</strain>
    </source>
</reference>
<evidence type="ECO:0000313" key="3">
    <source>
        <dbReference type="Proteomes" id="UP001221142"/>
    </source>
</evidence>
<dbReference type="Gene3D" id="1.20.1280.50">
    <property type="match status" value="1"/>
</dbReference>
<evidence type="ECO:0000313" key="2">
    <source>
        <dbReference type="EMBL" id="KAJ7625649.1"/>
    </source>
</evidence>
<dbReference type="PANTHER" id="PTHR38926">
    <property type="entry name" value="F-BOX DOMAIN CONTAINING PROTEIN, EXPRESSED"/>
    <property type="match status" value="1"/>
</dbReference>
<sequence>RTAFTASIFAVRRFSSSSFFCARASSARRLPAELVSLIFTFFPTDNVLNTSPAGPWNYSAVCKHWRSIALSLPSLWKDIYIDFGGKSHLEDVGVQGSMARLEAQMEHSAQAPLYIEFSSFSEGDADTLEREYDILDILQRHCSRWETLRMVGPKVLLDFLDIREKLPLLRAVHLRIFSEGFDEEDVGTLRIFEMCPKLRTATVNPGRLGTPSSVFLPSDQLVRYRASNLMARHLGTLRLASSLVDCVLNIHEDSEPLSPNPHRIQLPCLRRLSVSTDQILDHLDAPDLQELYCFDHSATLHSFLQRLHQLQKLVVTETPAAADIRHLLDAAPNVVDLGLYVPMHLAPEFFATFTPDSGPRIPSLDSLSVGFIPTLDFHHLPILPDQDLLMRTMESLWDGDYCRSFNFFCLRFSPSQALSNGWRH</sequence>
<organism evidence="2 3">
    <name type="scientific">Roridomyces roridus</name>
    <dbReference type="NCBI Taxonomy" id="1738132"/>
    <lineage>
        <taxon>Eukaryota</taxon>
        <taxon>Fungi</taxon>
        <taxon>Dikarya</taxon>
        <taxon>Basidiomycota</taxon>
        <taxon>Agaricomycotina</taxon>
        <taxon>Agaricomycetes</taxon>
        <taxon>Agaricomycetidae</taxon>
        <taxon>Agaricales</taxon>
        <taxon>Marasmiineae</taxon>
        <taxon>Mycenaceae</taxon>
        <taxon>Roridomyces</taxon>
    </lineage>
</organism>
<accession>A0AAD7FLD1</accession>
<comment type="caution">
    <text evidence="2">The sequence shown here is derived from an EMBL/GenBank/DDBJ whole genome shotgun (WGS) entry which is preliminary data.</text>
</comment>
<keyword evidence="3" id="KW-1185">Reference proteome</keyword>